<dbReference type="InterPro" id="IPR017850">
    <property type="entry name" value="Alkaline_phosphatase_core_sf"/>
</dbReference>
<organism evidence="2 3">
    <name type="scientific">Granulicella cerasi</name>
    <dbReference type="NCBI Taxonomy" id="741063"/>
    <lineage>
        <taxon>Bacteria</taxon>
        <taxon>Pseudomonadati</taxon>
        <taxon>Acidobacteriota</taxon>
        <taxon>Terriglobia</taxon>
        <taxon>Terriglobales</taxon>
        <taxon>Acidobacteriaceae</taxon>
        <taxon>Granulicella</taxon>
    </lineage>
</organism>
<evidence type="ECO:0000256" key="1">
    <source>
        <dbReference type="SAM" id="SignalP"/>
    </source>
</evidence>
<dbReference type="Pfam" id="PF01663">
    <property type="entry name" value="Phosphodiest"/>
    <property type="match status" value="1"/>
</dbReference>
<keyword evidence="1" id="KW-0732">Signal</keyword>
<feature type="chain" id="PRO_5046439578" evidence="1">
    <location>
        <begin position="21"/>
        <end position="418"/>
    </location>
</feature>
<dbReference type="PANTHER" id="PTHR10151">
    <property type="entry name" value="ECTONUCLEOTIDE PYROPHOSPHATASE/PHOSPHODIESTERASE"/>
    <property type="match status" value="1"/>
</dbReference>
<dbReference type="Gene3D" id="3.40.720.10">
    <property type="entry name" value="Alkaline Phosphatase, subunit A"/>
    <property type="match status" value="1"/>
</dbReference>
<proteinExistence type="predicted"/>
<dbReference type="RefSeq" id="WP_263371551.1">
    <property type="nucleotide sequence ID" value="NZ_JAGSYD010000003.1"/>
</dbReference>
<sequence length="418" mass="46834">MRLRSWLLSAAMASASVLFAQDITPVIHANNPPNASATLAKHYVVMVSLDGFRYDYSHLYATPHLDAMAADGASTPKGMRPSYPSITFPNHYALVTGLRPEHNGLVGMEFWDPARHERYLYSDSKTNSDGSWYRGVPLWSLAEKQGMRSACFFWPGSEAEIAGKRPSYYLHFDGKLDDDKRVEQIIAWLKLPEAERPHFLTLYYANTDDAGHHYGPESPEAKEAVEHVDALIGELREGIQSTGLPVDLIVTADHGMIKLDETPVVLDTMVDLRGARTEGPFVYPKSDAEKERIYRELKAKNDPRFSVYRRHDLPKELYYRDNDREGDPVIVPNAPYSVMWHPRKPSGHPYVGSHGFNAMATPEMKAIFYAEGPDVKPGTKIESFDNVDVYSFVAKILQLKPGKTDGELGPLKAALAKP</sequence>
<dbReference type="CDD" id="cd16018">
    <property type="entry name" value="Enpp"/>
    <property type="match status" value="1"/>
</dbReference>
<gene>
    <name evidence="2" type="ORF">ACFQBQ_06075</name>
</gene>
<feature type="signal peptide" evidence="1">
    <location>
        <begin position="1"/>
        <end position="20"/>
    </location>
</feature>
<protein>
    <submittedName>
        <fullName evidence="2">Ectonucleotide pyrophosphatase/phosphodiesterase</fullName>
    </submittedName>
</protein>
<dbReference type="SUPFAM" id="SSF53649">
    <property type="entry name" value="Alkaline phosphatase-like"/>
    <property type="match status" value="1"/>
</dbReference>
<dbReference type="Proteomes" id="UP001596391">
    <property type="component" value="Unassembled WGS sequence"/>
</dbReference>
<dbReference type="EMBL" id="JBHSWI010000001">
    <property type="protein sequence ID" value="MFC6645160.1"/>
    <property type="molecule type" value="Genomic_DNA"/>
</dbReference>
<dbReference type="InterPro" id="IPR002591">
    <property type="entry name" value="Phosphodiest/P_Trfase"/>
</dbReference>
<reference evidence="3" key="1">
    <citation type="journal article" date="2019" name="Int. J. Syst. Evol. Microbiol.">
        <title>The Global Catalogue of Microorganisms (GCM) 10K type strain sequencing project: providing services to taxonomists for standard genome sequencing and annotation.</title>
        <authorList>
            <consortium name="The Broad Institute Genomics Platform"/>
            <consortium name="The Broad Institute Genome Sequencing Center for Infectious Disease"/>
            <person name="Wu L."/>
            <person name="Ma J."/>
        </authorList>
    </citation>
    <scope>NUCLEOTIDE SEQUENCE [LARGE SCALE GENOMIC DNA]</scope>
    <source>
        <strain evidence="3">CGMCC 1.16026</strain>
    </source>
</reference>
<keyword evidence="3" id="KW-1185">Reference proteome</keyword>
<evidence type="ECO:0000313" key="2">
    <source>
        <dbReference type="EMBL" id="MFC6645160.1"/>
    </source>
</evidence>
<dbReference type="PANTHER" id="PTHR10151:SF120">
    <property type="entry name" value="BIS(5'-ADENOSYL)-TRIPHOSPHATASE"/>
    <property type="match status" value="1"/>
</dbReference>
<comment type="caution">
    <text evidence="2">The sequence shown here is derived from an EMBL/GenBank/DDBJ whole genome shotgun (WGS) entry which is preliminary data.</text>
</comment>
<evidence type="ECO:0000313" key="3">
    <source>
        <dbReference type="Proteomes" id="UP001596391"/>
    </source>
</evidence>
<name>A0ABW1Z6G0_9BACT</name>
<accession>A0ABW1Z6G0</accession>
<dbReference type="Gene3D" id="3.30.1360.180">
    <property type="match status" value="1"/>
</dbReference>